<dbReference type="Gene3D" id="2.40.10.270">
    <property type="entry name" value="Bacteriophage SPP1 head-tail adaptor protein"/>
    <property type="match status" value="1"/>
</dbReference>
<dbReference type="InterPro" id="IPR008767">
    <property type="entry name" value="Phage_SPP1_head-tail_adaptor"/>
</dbReference>
<dbReference type="AlphaFoldDB" id="A0A1N6MU50"/>
<dbReference type="NCBIfam" id="TIGR01563">
    <property type="entry name" value="gp16_SPP1"/>
    <property type="match status" value="1"/>
</dbReference>
<dbReference type="Proteomes" id="UP000196435">
    <property type="component" value="Unassembled WGS sequence"/>
</dbReference>
<evidence type="ECO:0000313" key="2">
    <source>
        <dbReference type="Proteomes" id="UP000196435"/>
    </source>
</evidence>
<gene>
    <name evidence="1" type="ORF">XIS1_1440020</name>
</gene>
<dbReference type="InterPro" id="IPR038666">
    <property type="entry name" value="SSP1_head-tail_sf"/>
</dbReference>
<dbReference type="Pfam" id="PF05521">
    <property type="entry name" value="Phage_HCP"/>
    <property type="match status" value="1"/>
</dbReference>
<proteinExistence type="predicted"/>
<name>A0A1N6MU50_9GAMM</name>
<sequence length="110" mass="12950">MLMKAGSLRYRIKLFRPVKNRDDLGAEIIGRAYVTETWARAEALSHRKIRTADQPQVIEVQQFIVRPRKDIEPDWLVEHQGRLFTVRAVDRNRTDRAVITTEADIRHDRT</sequence>
<accession>A0A1N6MU50</accession>
<protein>
    <recommendedName>
        <fullName evidence="3">Phage head-tail adaptor</fullName>
    </recommendedName>
</protein>
<evidence type="ECO:0000313" key="1">
    <source>
        <dbReference type="EMBL" id="SIP72393.1"/>
    </source>
</evidence>
<organism evidence="1 2">
    <name type="scientific">Xenorhabdus innexi</name>
    <dbReference type="NCBI Taxonomy" id="290109"/>
    <lineage>
        <taxon>Bacteria</taxon>
        <taxon>Pseudomonadati</taxon>
        <taxon>Pseudomonadota</taxon>
        <taxon>Gammaproteobacteria</taxon>
        <taxon>Enterobacterales</taxon>
        <taxon>Morganellaceae</taxon>
        <taxon>Xenorhabdus</taxon>
    </lineage>
</organism>
<evidence type="ECO:0008006" key="3">
    <source>
        <dbReference type="Google" id="ProtNLM"/>
    </source>
</evidence>
<dbReference type="EMBL" id="FTLG01000051">
    <property type="protein sequence ID" value="SIP72393.1"/>
    <property type="molecule type" value="Genomic_DNA"/>
</dbReference>
<reference evidence="2" key="1">
    <citation type="submission" date="2016-12" db="EMBL/GenBank/DDBJ databases">
        <authorList>
            <person name="Gaudriault S."/>
        </authorList>
    </citation>
    <scope>NUCLEOTIDE SEQUENCE [LARGE SCALE GENOMIC DNA]</scope>
    <source>
        <strain evidence="2">HGB1681 (deposited as PTA-6826 in the American Type Culture Collection)</strain>
    </source>
</reference>